<dbReference type="AlphaFoldDB" id="X1UE58"/>
<feature type="non-terminal residue" evidence="10">
    <location>
        <position position="1"/>
    </location>
</feature>
<evidence type="ECO:0000256" key="8">
    <source>
        <dbReference type="ARBA" id="ARBA00023136"/>
    </source>
</evidence>
<evidence type="ECO:0000256" key="6">
    <source>
        <dbReference type="ARBA" id="ARBA00022927"/>
    </source>
</evidence>
<reference evidence="10" key="1">
    <citation type="journal article" date="2014" name="Front. Microbiol.">
        <title>High frequency of phylogenetically diverse reductive dehalogenase-homologous genes in deep subseafloor sedimentary metagenomes.</title>
        <authorList>
            <person name="Kawai M."/>
            <person name="Futagami T."/>
            <person name="Toyoda A."/>
            <person name="Takaki Y."/>
            <person name="Nishi S."/>
            <person name="Hori S."/>
            <person name="Arai W."/>
            <person name="Tsubouchi T."/>
            <person name="Morono Y."/>
            <person name="Uchiyama I."/>
            <person name="Ito T."/>
            <person name="Fujiyama A."/>
            <person name="Inagaki F."/>
            <person name="Takami H."/>
        </authorList>
    </citation>
    <scope>NUCLEOTIDE SEQUENCE</scope>
    <source>
        <strain evidence="10">Expedition CK06-06</strain>
    </source>
</reference>
<evidence type="ECO:0000256" key="5">
    <source>
        <dbReference type="ARBA" id="ARBA00022692"/>
    </source>
</evidence>
<evidence type="ECO:0000313" key="10">
    <source>
        <dbReference type="EMBL" id="GAJ01862.1"/>
    </source>
</evidence>
<keyword evidence="3" id="KW-1003">Cell membrane</keyword>
<keyword evidence="6" id="KW-0653">Protein transport</keyword>
<proteinExistence type="predicted"/>
<dbReference type="EMBL" id="BARW01016108">
    <property type="protein sequence ID" value="GAJ01862.1"/>
    <property type="molecule type" value="Genomic_DNA"/>
</dbReference>
<dbReference type="GO" id="GO:0005886">
    <property type="term" value="C:plasma membrane"/>
    <property type="evidence" value="ECO:0007669"/>
    <property type="project" value="UniProtKB-SubCell"/>
</dbReference>
<dbReference type="Pfam" id="PF12693">
    <property type="entry name" value="GspL_C"/>
    <property type="match status" value="1"/>
</dbReference>
<gene>
    <name evidence="10" type="ORF">S12H4_28127</name>
</gene>
<evidence type="ECO:0000259" key="9">
    <source>
        <dbReference type="Pfam" id="PF12693"/>
    </source>
</evidence>
<name>X1UE58_9ZZZZ</name>
<dbReference type="NCBIfam" id="TIGR01709">
    <property type="entry name" value="typeII_sec_gspL"/>
    <property type="match status" value="1"/>
</dbReference>
<keyword evidence="4" id="KW-0997">Cell inner membrane</keyword>
<feature type="domain" description="GspL periplasmic" evidence="9">
    <location>
        <begin position="24"/>
        <end position="174"/>
    </location>
</feature>
<dbReference type="Gene3D" id="3.30.1360.100">
    <property type="entry name" value="General secretion pathway protein M, EpsM"/>
    <property type="match status" value="1"/>
</dbReference>
<keyword evidence="8" id="KW-0472">Membrane</keyword>
<dbReference type="InterPro" id="IPR025691">
    <property type="entry name" value="GspL_pp_dom"/>
</dbReference>
<keyword evidence="5" id="KW-0812">Transmembrane</keyword>
<comment type="caution">
    <text evidence="10">The sequence shown here is derived from an EMBL/GenBank/DDBJ whole genome shotgun (WGS) entry which is preliminary data.</text>
</comment>
<organism evidence="10">
    <name type="scientific">marine sediment metagenome</name>
    <dbReference type="NCBI Taxonomy" id="412755"/>
    <lineage>
        <taxon>unclassified sequences</taxon>
        <taxon>metagenomes</taxon>
        <taxon>ecological metagenomes</taxon>
    </lineage>
</organism>
<protein>
    <recommendedName>
        <fullName evidence="9">GspL periplasmic domain-containing protein</fullName>
    </recommendedName>
</protein>
<evidence type="ECO:0000256" key="3">
    <source>
        <dbReference type="ARBA" id="ARBA00022475"/>
    </source>
</evidence>
<sequence>HTSIERINVGELVHGDGGSGETSRFLKVALAVFGLGLLTSIVVDIYENYVLFHENAAVDREIIQVFHETFPEIRRIVNPRLQMEQRISELRAGSVSAGGFQTLLASVARAVPEANATLDEITFRDDAMLITCTTADFAGLDRLRARFAMDQNISVELISSGSRDNKVNARFRLQRV</sequence>
<evidence type="ECO:0000256" key="7">
    <source>
        <dbReference type="ARBA" id="ARBA00022989"/>
    </source>
</evidence>
<evidence type="ECO:0000256" key="1">
    <source>
        <dbReference type="ARBA" id="ARBA00004533"/>
    </source>
</evidence>
<dbReference type="GO" id="GO:0015628">
    <property type="term" value="P:protein secretion by the type II secretion system"/>
    <property type="evidence" value="ECO:0007669"/>
    <property type="project" value="InterPro"/>
</dbReference>
<evidence type="ECO:0000256" key="2">
    <source>
        <dbReference type="ARBA" id="ARBA00022448"/>
    </source>
</evidence>
<evidence type="ECO:0000256" key="4">
    <source>
        <dbReference type="ARBA" id="ARBA00022519"/>
    </source>
</evidence>
<keyword evidence="7" id="KW-1133">Transmembrane helix</keyword>
<dbReference type="InterPro" id="IPR007812">
    <property type="entry name" value="T2SS_protein-GspL"/>
</dbReference>
<dbReference type="GO" id="GO:0015627">
    <property type="term" value="C:type II protein secretion system complex"/>
    <property type="evidence" value="ECO:0007669"/>
    <property type="project" value="InterPro"/>
</dbReference>
<comment type="subcellular location">
    <subcellularLocation>
        <location evidence="1">Cell inner membrane</location>
    </subcellularLocation>
</comment>
<accession>X1UE58</accession>
<dbReference type="GO" id="GO:0009276">
    <property type="term" value="C:Gram-negative-bacterium-type cell wall"/>
    <property type="evidence" value="ECO:0007669"/>
    <property type="project" value="InterPro"/>
</dbReference>
<keyword evidence="2" id="KW-0813">Transport</keyword>